<evidence type="ECO:0000259" key="8">
    <source>
        <dbReference type="PROSITE" id="PS50972"/>
    </source>
</evidence>
<dbReference type="EMBL" id="JABFDB010000047">
    <property type="protein sequence ID" value="NYZ24917.1"/>
    <property type="molecule type" value="Genomic_DNA"/>
</dbReference>
<dbReference type="InterPro" id="IPR000489">
    <property type="entry name" value="Pterin-binding_dom"/>
</dbReference>
<protein>
    <recommendedName>
        <fullName evidence="2">Toxin CcdB</fullName>
    </recommendedName>
    <alternativeName>
        <fullName evidence="7">Cytotoxic protein CcdB</fullName>
    </alternativeName>
    <alternativeName>
        <fullName evidence="6">Protein LetD</fullName>
    </alternativeName>
</protein>
<dbReference type="InterPro" id="IPR002712">
    <property type="entry name" value="CcdB"/>
</dbReference>
<evidence type="ECO:0000256" key="6">
    <source>
        <dbReference type="ARBA" id="ARBA00029628"/>
    </source>
</evidence>
<keyword evidence="5" id="KW-0804">Transcription</keyword>
<evidence type="ECO:0000256" key="1">
    <source>
        <dbReference type="ARBA" id="ARBA00005230"/>
    </source>
</evidence>
<dbReference type="RefSeq" id="WP_180286689.1">
    <property type="nucleotide sequence ID" value="NZ_JABFDB010000047.1"/>
</dbReference>
<sequence>MKQFDVCRNTGKTKTSVPYLLVIQSDWFDRSDRRVVVPLLANKPPASAHDPTAMPPITVGDAMFYLDILGVLNISVDRLGEVVASAKEDQDAIVRALDWLVHTGPSTLD</sequence>
<dbReference type="Proteomes" id="UP000584642">
    <property type="component" value="Unassembled WGS sequence"/>
</dbReference>
<name>A0ABX2TKP8_9PROT</name>
<keyword evidence="3" id="KW-0678">Repressor</keyword>
<evidence type="ECO:0000256" key="3">
    <source>
        <dbReference type="ARBA" id="ARBA00022491"/>
    </source>
</evidence>
<comment type="similarity">
    <text evidence="1">Belongs to the CcdB toxin family.</text>
</comment>
<evidence type="ECO:0000256" key="7">
    <source>
        <dbReference type="ARBA" id="ARBA00033135"/>
    </source>
</evidence>
<evidence type="ECO:0000313" key="9">
    <source>
        <dbReference type="EMBL" id="NYZ24917.1"/>
    </source>
</evidence>
<evidence type="ECO:0000256" key="2">
    <source>
        <dbReference type="ARBA" id="ARBA00015075"/>
    </source>
</evidence>
<feature type="domain" description="Pterin-binding" evidence="8">
    <location>
        <begin position="66"/>
        <end position="109"/>
    </location>
</feature>
<dbReference type="SUPFAM" id="SSF50118">
    <property type="entry name" value="Cell growth inhibitor/plasmid maintenance toxic component"/>
    <property type="match status" value="1"/>
</dbReference>
<keyword evidence="4" id="KW-0805">Transcription regulation</keyword>
<accession>A0ABX2TKP8</accession>
<evidence type="ECO:0000313" key="10">
    <source>
        <dbReference type="Proteomes" id="UP000584642"/>
    </source>
</evidence>
<dbReference type="PROSITE" id="PS50972">
    <property type="entry name" value="PTERIN_BINDING"/>
    <property type="match status" value="1"/>
</dbReference>
<dbReference type="InterPro" id="IPR011067">
    <property type="entry name" value="Plasmid_toxin/cell-grow_inhib"/>
</dbReference>
<dbReference type="Gene3D" id="2.30.30.110">
    <property type="match status" value="1"/>
</dbReference>
<proteinExistence type="inferred from homology"/>
<evidence type="ECO:0000256" key="5">
    <source>
        <dbReference type="ARBA" id="ARBA00023163"/>
    </source>
</evidence>
<gene>
    <name evidence="9" type="ORF">HND93_34880</name>
</gene>
<comment type="caution">
    <text evidence="9">The sequence shown here is derived from an EMBL/GenBank/DDBJ whole genome shotgun (WGS) entry which is preliminary data.</text>
</comment>
<organism evidence="9 10">
    <name type="scientific">Azospirillum oleiclasticum</name>
    <dbReference type="NCBI Taxonomy" id="2735135"/>
    <lineage>
        <taxon>Bacteria</taxon>
        <taxon>Pseudomonadati</taxon>
        <taxon>Pseudomonadota</taxon>
        <taxon>Alphaproteobacteria</taxon>
        <taxon>Rhodospirillales</taxon>
        <taxon>Azospirillaceae</taxon>
        <taxon>Azospirillum</taxon>
    </lineage>
</organism>
<reference evidence="9 10" key="1">
    <citation type="submission" date="2020-05" db="EMBL/GenBank/DDBJ databases">
        <title>Azospirillum oleiclasticum sp. nov, a nitrogen-fixing and heavy crude oil-emulsifying bacterium isolated from the crude oil of Yumen Oilfield.</title>
        <authorList>
            <person name="Wu D."/>
            <person name="Cai M."/>
            <person name="Zhang X."/>
        </authorList>
    </citation>
    <scope>NUCLEOTIDE SEQUENCE [LARGE SCALE GENOMIC DNA]</scope>
    <source>
        <strain evidence="9 10">ROY-1-1-2</strain>
    </source>
</reference>
<evidence type="ECO:0000256" key="4">
    <source>
        <dbReference type="ARBA" id="ARBA00023015"/>
    </source>
</evidence>
<dbReference type="Pfam" id="PF01845">
    <property type="entry name" value="CcdB"/>
    <property type="match status" value="1"/>
</dbReference>
<keyword evidence="10" id="KW-1185">Reference proteome</keyword>